<protein>
    <recommendedName>
        <fullName evidence="3">Ig-like domain-containing protein</fullName>
    </recommendedName>
</protein>
<dbReference type="PANTHER" id="PTHR11422">
    <property type="entry name" value="T-CELL SURFACE GLYCOPROTEIN CD4"/>
    <property type="match status" value="1"/>
</dbReference>
<proteinExistence type="predicted"/>
<dbReference type="PROSITE" id="PS50835">
    <property type="entry name" value="IG_LIKE"/>
    <property type="match status" value="1"/>
</dbReference>
<evidence type="ECO:0000259" key="3">
    <source>
        <dbReference type="PROSITE" id="PS50835"/>
    </source>
</evidence>
<dbReference type="InterPro" id="IPR003597">
    <property type="entry name" value="Ig_C1-set"/>
</dbReference>
<dbReference type="InterPro" id="IPR003599">
    <property type="entry name" value="Ig_sub"/>
</dbReference>
<feature type="domain" description="Ig-like" evidence="3">
    <location>
        <begin position="34"/>
        <end position="111"/>
    </location>
</feature>
<keyword evidence="1" id="KW-1133">Transmembrane helix</keyword>
<accession>A0A668UQP2</accession>
<dbReference type="Proteomes" id="UP000472276">
    <property type="component" value="Unassembled WGS sequence"/>
</dbReference>
<dbReference type="SMART" id="SM00409">
    <property type="entry name" value="IG"/>
    <property type="match status" value="1"/>
</dbReference>
<organism evidence="4 5">
    <name type="scientific">Oreochromis aureus</name>
    <name type="common">Israeli tilapia</name>
    <name type="synonym">Chromis aureus</name>
    <dbReference type="NCBI Taxonomy" id="47969"/>
    <lineage>
        <taxon>Eukaryota</taxon>
        <taxon>Metazoa</taxon>
        <taxon>Chordata</taxon>
        <taxon>Craniata</taxon>
        <taxon>Vertebrata</taxon>
        <taxon>Euteleostomi</taxon>
        <taxon>Actinopterygii</taxon>
        <taxon>Neopterygii</taxon>
        <taxon>Teleostei</taxon>
        <taxon>Neoteleostei</taxon>
        <taxon>Acanthomorphata</taxon>
        <taxon>Ovalentaria</taxon>
        <taxon>Cichlomorphae</taxon>
        <taxon>Cichliformes</taxon>
        <taxon>Cichlidae</taxon>
        <taxon>African cichlids</taxon>
        <taxon>Pseudocrenilabrinae</taxon>
        <taxon>Oreochromini</taxon>
        <taxon>Oreochromis</taxon>
    </lineage>
</organism>
<dbReference type="GeneID" id="116326786"/>
<dbReference type="InterPro" id="IPR013783">
    <property type="entry name" value="Ig-like_fold"/>
</dbReference>
<reference evidence="4" key="2">
    <citation type="submission" date="2025-09" db="UniProtKB">
        <authorList>
            <consortium name="Ensembl"/>
        </authorList>
    </citation>
    <scope>IDENTIFICATION</scope>
</reference>
<gene>
    <name evidence="4" type="primary">LOC116326786</name>
</gene>
<evidence type="ECO:0000256" key="1">
    <source>
        <dbReference type="SAM" id="Phobius"/>
    </source>
</evidence>
<feature type="chain" id="PRO_5044249840" description="Ig-like domain-containing protein" evidence="2">
    <location>
        <begin position="26"/>
        <end position="287"/>
    </location>
</feature>
<reference evidence="4" key="1">
    <citation type="submission" date="2025-08" db="UniProtKB">
        <authorList>
            <consortium name="Ensembl"/>
        </authorList>
    </citation>
    <scope>IDENTIFICATION</scope>
</reference>
<dbReference type="InterPro" id="IPR013106">
    <property type="entry name" value="Ig_V-set"/>
</dbReference>
<keyword evidence="2" id="KW-0732">Signal</keyword>
<dbReference type="Pfam" id="PF07654">
    <property type="entry name" value="C1-set"/>
    <property type="match status" value="1"/>
</dbReference>
<dbReference type="AlphaFoldDB" id="A0A668UQP2"/>
<dbReference type="Pfam" id="PF07686">
    <property type="entry name" value="V-set"/>
    <property type="match status" value="1"/>
</dbReference>
<keyword evidence="1" id="KW-0812">Transmembrane</keyword>
<evidence type="ECO:0000256" key="2">
    <source>
        <dbReference type="SAM" id="SignalP"/>
    </source>
</evidence>
<feature type="transmembrane region" description="Helical" evidence="1">
    <location>
        <begin position="259"/>
        <end position="282"/>
    </location>
</feature>
<feature type="signal peptide" evidence="2">
    <location>
        <begin position="1"/>
        <end position="25"/>
    </location>
</feature>
<dbReference type="RefSeq" id="XP_039455186.1">
    <property type="nucleotide sequence ID" value="XM_039599252.1"/>
</dbReference>
<dbReference type="CDD" id="cd00096">
    <property type="entry name" value="Ig"/>
    <property type="match status" value="1"/>
</dbReference>
<keyword evidence="1" id="KW-0472">Membrane</keyword>
<dbReference type="OMA" id="FTWIHIS"/>
<evidence type="ECO:0000313" key="4">
    <source>
        <dbReference type="Ensembl" id="ENSOABP00000041941.2"/>
    </source>
</evidence>
<dbReference type="SUPFAM" id="SSF48726">
    <property type="entry name" value="Immunoglobulin"/>
    <property type="match status" value="2"/>
</dbReference>
<keyword evidence="5" id="KW-1185">Reference proteome</keyword>
<dbReference type="InterPro" id="IPR036179">
    <property type="entry name" value="Ig-like_dom_sf"/>
</dbReference>
<name>A0A668UQP2_OREAU</name>
<dbReference type="Ensembl" id="ENSOABT00000043062.2">
    <property type="protein sequence ID" value="ENSOABP00000041941.2"/>
    <property type="gene ID" value="ENSOABG00000018958.2"/>
</dbReference>
<dbReference type="Gene3D" id="2.60.40.10">
    <property type="entry name" value="Immunoglobulins"/>
    <property type="match status" value="1"/>
</dbReference>
<dbReference type="InterPro" id="IPR007110">
    <property type="entry name" value="Ig-like_dom"/>
</dbReference>
<evidence type="ECO:0000313" key="5">
    <source>
        <dbReference type="Proteomes" id="UP000472276"/>
    </source>
</evidence>
<sequence length="287" mass="32375">MMVTFRWIKMFLFFVLMLQFGGAHSRDLLFSFTVRDGDKVTLPCENVINNHHNCHTTVWLFTDSRGTASVELVDHGQIKESDRSDRLSVTAECSLVIKKVTAEDVGRYTCRQFIGNPGRQQGLDAVVHLSVVHMTEQKKADEVTLNCSVWTYKRCKYKVKWIHNSEALDRDYSNLKPLESYCSATVTFLNLAYTHLLTYDFNCSVTTEDNKVQLFTFSTQSSGEESNTATTIKSETTTGNTTKELEIMDDSTKLPGSCWYRLIIVPLGLAALIAAVVVVNIWTRAGV</sequence>